<evidence type="ECO:0008006" key="3">
    <source>
        <dbReference type="Google" id="ProtNLM"/>
    </source>
</evidence>
<dbReference type="Pfam" id="PF09719">
    <property type="entry name" value="C_GCAxxG_C_C"/>
    <property type="match status" value="1"/>
</dbReference>
<protein>
    <recommendedName>
        <fullName evidence="3">C_GCAxxG_C_C family protein</fullName>
    </recommendedName>
</protein>
<accession>A0AAX0Q6B7</accession>
<dbReference type="RefSeq" id="WP_042698512.1">
    <property type="nucleotide sequence ID" value="NZ_LMVO01000043.1"/>
</dbReference>
<reference evidence="1 2" key="1">
    <citation type="journal article" date="2017" name="BMC Genomics">
        <title>Genomic analysis of methanogenic archaea reveals a shift towards energy conservation.</title>
        <authorList>
            <person name="Gilmore S.P."/>
            <person name="Henske J.K."/>
            <person name="Sexton J.A."/>
            <person name="Solomon K.V."/>
            <person name="Seppala S."/>
            <person name="Yoo J.I."/>
            <person name="Huyett L.M."/>
            <person name="Pressman A."/>
            <person name="Cogan J.Z."/>
            <person name="Kivenson V."/>
            <person name="Peng X."/>
            <person name="Tan Y."/>
            <person name="Valentine D.L."/>
            <person name="O'Malley M.A."/>
        </authorList>
    </citation>
    <scope>NUCLEOTIDE SEQUENCE [LARGE SCALE GENOMIC DNA]</scope>
    <source>
        <strain evidence="1 2">XII</strain>
    </source>
</reference>
<dbReference type="NCBIfam" id="TIGR01909">
    <property type="entry name" value="C_GCAxxG_C_C"/>
    <property type="match status" value="1"/>
</dbReference>
<dbReference type="InterPro" id="IPR010181">
    <property type="entry name" value="CGCAxxGCC_motif"/>
</dbReference>
<dbReference type="EMBL" id="LMVO01000043">
    <property type="protein sequence ID" value="PAV08797.1"/>
    <property type="molecule type" value="Genomic_DNA"/>
</dbReference>
<name>A0AAX0Q6B7_9EURY</name>
<comment type="caution">
    <text evidence="1">The sequence shown here is derived from an EMBL/GenBank/DDBJ whole genome shotgun (WGS) entry which is preliminary data.</text>
</comment>
<organism evidence="1 2">
    <name type="scientific">Methanocorpusculum parvum</name>
    <dbReference type="NCBI Taxonomy" id="2193"/>
    <lineage>
        <taxon>Archaea</taxon>
        <taxon>Methanobacteriati</taxon>
        <taxon>Methanobacteriota</taxon>
        <taxon>Stenosarchaea group</taxon>
        <taxon>Methanomicrobia</taxon>
        <taxon>Methanomicrobiales</taxon>
        <taxon>Methanocorpusculaceae</taxon>
        <taxon>Methanocorpusculum</taxon>
    </lineage>
</organism>
<dbReference type="AlphaFoldDB" id="A0AAX0Q6B7"/>
<keyword evidence="2" id="KW-1185">Reference proteome</keyword>
<gene>
    <name evidence="1" type="ORF">ASJ83_00265</name>
</gene>
<evidence type="ECO:0000313" key="2">
    <source>
        <dbReference type="Proteomes" id="UP000243820"/>
    </source>
</evidence>
<dbReference type="Proteomes" id="UP000243820">
    <property type="component" value="Unassembled WGS sequence"/>
</dbReference>
<sequence length="152" mass="16353">MDNAKKAVAAFSQGLNCAQSVFSSFSNDLGVDEKTAKKIAGSFGSGMRYGEVCGAVTGALMVIGLKYGASTAEDVEAKADTNEKTVEFLDAFKAENGSILCRDLLGYDILKEHELAIIKEKGLFKTICPKMVESASVILEKKLGEWEADERK</sequence>
<evidence type="ECO:0000313" key="1">
    <source>
        <dbReference type="EMBL" id="PAV08797.1"/>
    </source>
</evidence>
<proteinExistence type="predicted"/>